<dbReference type="SMART" id="SM00382">
    <property type="entry name" value="AAA"/>
    <property type="match status" value="1"/>
</dbReference>
<dbReference type="PANTHER" id="PTHR11564">
    <property type="entry name" value="SIGNAL RECOGNITION PARTICLE 54K PROTEIN SRP54"/>
    <property type="match status" value="1"/>
</dbReference>
<comment type="similarity">
    <text evidence="1 9">Belongs to the GTP-binding SRP family. SRP54 subfamily.</text>
</comment>
<dbReference type="InterPro" id="IPR036891">
    <property type="entry name" value="Signal_recog_part_SRP54_M_sf"/>
</dbReference>
<dbReference type="InterPro" id="IPR013822">
    <property type="entry name" value="Signal_recog_particl_SRP54_hlx"/>
</dbReference>
<dbReference type="Proteomes" id="UP000184231">
    <property type="component" value="Unassembled WGS sequence"/>
</dbReference>
<dbReference type="GO" id="GO:0003924">
    <property type="term" value="F:GTPase activity"/>
    <property type="evidence" value="ECO:0007669"/>
    <property type="project" value="UniProtKB-UniRule"/>
</dbReference>
<dbReference type="InterPro" id="IPR003593">
    <property type="entry name" value="AAA+_ATPase"/>
</dbReference>
<keyword evidence="12" id="KW-1185">Reference proteome</keyword>
<name>A0A1M6EZ36_9FLAO</name>
<dbReference type="Pfam" id="PF02881">
    <property type="entry name" value="SRP54_N"/>
    <property type="match status" value="1"/>
</dbReference>
<evidence type="ECO:0000259" key="10">
    <source>
        <dbReference type="PROSITE" id="PS00300"/>
    </source>
</evidence>
<dbReference type="PROSITE" id="PS00300">
    <property type="entry name" value="SRP54"/>
    <property type="match status" value="1"/>
</dbReference>
<reference evidence="11 12" key="1">
    <citation type="submission" date="2016-11" db="EMBL/GenBank/DDBJ databases">
        <authorList>
            <person name="Jaros S."/>
            <person name="Januszkiewicz K."/>
            <person name="Wedrychowicz H."/>
        </authorList>
    </citation>
    <scope>NUCLEOTIDE SEQUENCE [LARGE SCALE GENOMIC DNA]</scope>
    <source>
        <strain evidence="11 12">CGMCC 1.8863</strain>
    </source>
</reference>
<dbReference type="GO" id="GO:0005525">
    <property type="term" value="F:GTP binding"/>
    <property type="evidence" value="ECO:0007669"/>
    <property type="project" value="UniProtKB-UniRule"/>
</dbReference>
<dbReference type="PANTHER" id="PTHR11564:SF5">
    <property type="entry name" value="SIGNAL RECOGNITION PARTICLE SUBUNIT SRP54"/>
    <property type="match status" value="1"/>
</dbReference>
<keyword evidence="6 9" id="KW-0733">Signal recognition particle</keyword>
<dbReference type="SUPFAM" id="SSF47446">
    <property type="entry name" value="Signal peptide-binding domain"/>
    <property type="match status" value="1"/>
</dbReference>
<protein>
    <recommendedName>
        <fullName evidence="9">Signal recognition particle protein</fullName>
        <ecNumber evidence="9">3.6.5.4</ecNumber>
    </recommendedName>
    <alternativeName>
        <fullName evidence="9">Fifty-four homolog</fullName>
    </alternativeName>
</protein>
<feature type="binding site" evidence="9">
    <location>
        <begin position="247"/>
        <end position="250"/>
    </location>
    <ligand>
        <name>GTP</name>
        <dbReference type="ChEBI" id="CHEBI:37565"/>
    </ligand>
</feature>
<dbReference type="Gene3D" id="1.10.260.30">
    <property type="entry name" value="Signal recognition particle, SRP54 subunit, M-domain"/>
    <property type="match status" value="1"/>
</dbReference>
<comment type="catalytic activity">
    <reaction evidence="8 9">
        <text>GTP + H2O = GDP + phosphate + H(+)</text>
        <dbReference type="Rhea" id="RHEA:19669"/>
        <dbReference type="ChEBI" id="CHEBI:15377"/>
        <dbReference type="ChEBI" id="CHEBI:15378"/>
        <dbReference type="ChEBI" id="CHEBI:37565"/>
        <dbReference type="ChEBI" id="CHEBI:43474"/>
        <dbReference type="ChEBI" id="CHEBI:58189"/>
        <dbReference type="EC" id="3.6.5.4"/>
    </reaction>
</comment>
<dbReference type="InterPro" id="IPR022941">
    <property type="entry name" value="SRP54"/>
</dbReference>
<evidence type="ECO:0000256" key="9">
    <source>
        <dbReference type="HAMAP-Rule" id="MF_00306"/>
    </source>
</evidence>
<evidence type="ECO:0000313" key="12">
    <source>
        <dbReference type="Proteomes" id="UP000184231"/>
    </source>
</evidence>
<dbReference type="OrthoDB" id="9804720at2"/>
<dbReference type="RefSeq" id="WP_072763958.1">
    <property type="nucleotide sequence ID" value="NZ_FQYX01000007.1"/>
</dbReference>
<evidence type="ECO:0000256" key="1">
    <source>
        <dbReference type="ARBA" id="ARBA00005450"/>
    </source>
</evidence>
<feature type="binding site" evidence="9">
    <location>
        <begin position="106"/>
        <end position="113"/>
    </location>
    <ligand>
        <name>GTP</name>
        <dbReference type="ChEBI" id="CHEBI:37565"/>
    </ligand>
</feature>
<dbReference type="InterPro" id="IPR000897">
    <property type="entry name" value="SRP54_GTPase_dom"/>
</dbReference>
<gene>
    <name evidence="9" type="primary">ffh</name>
    <name evidence="11" type="ORF">SAMN04487911_107110</name>
</gene>
<dbReference type="SMART" id="SM00962">
    <property type="entry name" value="SRP54"/>
    <property type="match status" value="1"/>
</dbReference>
<comment type="subunit">
    <text evidence="9">Part of the signal recognition particle protein translocation system, which is composed of SRP and FtsY.</text>
</comment>
<feature type="binding site" evidence="9">
    <location>
        <begin position="189"/>
        <end position="193"/>
    </location>
    <ligand>
        <name>GTP</name>
        <dbReference type="ChEBI" id="CHEBI:37565"/>
    </ligand>
</feature>
<comment type="function">
    <text evidence="9">Involved in targeting and insertion of nascent membrane proteins into the cytoplasmic membrane. Binds to the hydrophobic signal sequence of the ribosome-nascent chain (RNC) as it emerges from the ribosomes. The SRP-RNC complex is then targeted to the cytoplasmic membrane where it interacts with the SRP receptor FtsY.</text>
</comment>
<evidence type="ECO:0000256" key="6">
    <source>
        <dbReference type="ARBA" id="ARBA00023135"/>
    </source>
</evidence>
<keyword evidence="5 9" id="KW-0342">GTP-binding</keyword>
<evidence type="ECO:0000313" key="11">
    <source>
        <dbReference type="EMBL" id="SHI90713.1"/>
    </source>
</evidence>
<comment type="domain">
    <text evidence="9">Composed of three domains: the N-terminal N domain, which is responsible for interactions with the ribosome, the central G domain, which binds GTP, and the C-terminal M domain, which binds the RNA and the signal sequence of the RNC.</text>
</comment>
<dbReference type="FunFam" id="3.40.50.300:FF:000022">
    <property type="entry name" value="Signal recognition particle 54 kDa subunit"/>
    <property type="match status" value="1"/>
</dbReference>
<dbReference type="GO" id="GO:0008312">
    <property type="term" value="F:7S RNA binding"/>
    <property type="evidence" value="ECO:0007669"/>
    <property type="project" value="InterPro"/>
</dbReference>
<evidence type="ECO:0000256" key="8">
    <source>
        <dbReference type="ARBA" id="ARBA00048027"/>
    </source>
</evidence>
<dbReference type="SMART" id="SM00963">
    <property type="entry name" value="SRP54_N"/>
    <property type="match status" value="1"/>
</dbReference>
<keyword evidence="9" id="KW-0963">Cytoplasm</keyword>
<evidence type="ECO:0000256" key="2">
    <source>
        <dbReference type="ARBA" id="ARBA00022741"/>
    </source>
</evidence>
<accession>A0A1M6EZ36</accession>
<dbReference type="Gene3D" id="1.20.120.140">
    <property type="entry name" value="Signal recognition particle SRP54, nucleotide-binding domain"/>
    <property type="match status" value="1"/>
</dbReference>
<dbReference type="InterPro" id="IPR004125">
    <property type="entry name" value="Signal_recog_particle_SRP54_M"/>
</dbReference>
<dbReference type="Pfam" id="PF00448">
    <property type="entry name" value="SRP54"/>
    <property type="match status" value="1"/>
</dbReference>
<evidence type="ECO:0000256" key="3">
    <source>
        <dbReference type="ARBA" id="ARBA00022801"/>
    </source>
</evidence>
<comment type="subcellular location">
    <subcellularLocation>
        <location evidence="9">Cytoplasm</location>
    </subcellularLocation>
    <text evidence="9">The SRP-RNC complex is targeted to the cytoplasmic membrane.</text>
</comment>
<keyword evidence="3 9" id="KW-0378">Hydrolase</keyword>
<dbReference type="InterPro" id="IPR004780">
    <property type="entry name" value="SRP"/>
</dbReference>
<sequence length="445" mass="48539">MFDNLSEKLDKALHVLKGHGQITEINVAETLKEVRRALLDADVNFKIAKEFTNTVKEKALGQDVLTSLQPGQLMVKLVKDELTQLMGGDVEGINLSGAPSIILMSGLQGSGKTTFSGKLANFLQTKKSKKALLVACDVYRPAAIDQLHVVGEQIGVEVFSDRGNTDPVAISKAGIAHAKANGFNVVIIDTAGRLAVDEQMMNEIANIHKAIEPQETLFVVDSMTGQDAVNTAKAFNDVLNFDGVILTKLDGDTRGGAAISIKSVVNKPIKFIGTGEKMDAIDVFYPSRMADRILGMGDVVSLVERAQEQFDEEEARKIQKKIAKNKFGFDDFLSQIQQIKKMGSLKDLMGMIPGAGKALKGLDIEDDAFKHIEAIIYSMTPDERANPTKLNASRKKRIAKGSGRTIQEINQLLKQFDQMSKMMKMMQGGGGKKMMQMMGAMKGMK</sequence>
<dbReference type="SUPFAM" id="SSF52540">
    <property type="entry name" value="P-loop containing nucleoside triphosphate hydrolases"/>
    <property type="match status" value="1"/>
</dbReference>
<dbReference type="InterPro" id="IPR042101">
    <property type="entry name" value="SRP54_N_sf"/>
</dbReference>
<dbReference type="STRING" id="558155.SAMN04487911_107110"/>
<evidence type="ECO:0000256" key="4">
    <source>
        <dbReference type="ARBA" id="ARBA00022884"/>
    </source>
</evidence>
<keyword evidence="2 9" id="KW-0547">Nucleotide-binding</keyword>
<dbReference type="EC" id="3.6.5.4" evidence="9"/>
<dbReference type="AlphaFoldDB" id="A0A1M6EZ36"/>
<organism evidence="11 12">
    <name type="scientific">Arenibacter nanhaiticus</name>
    <dbReference type="NCBI Taxonomy" id="558155"/>
    <lineage>
        <taxon>Bacteria</taxon>
        <taxon>Pseudomonadati</taxon>
        <taxon>Bacteroidota</taxon>
        <taxon>Flavobacteriia</taxon>
        <taxon>Flavobacteriales</taxon>
        <taxon>Flavobacteriaceae</taxon>
        <taxon>Arenibacter</taxon>
    </lineage>
</organism>
<proteinExistence type="inferred from homology"/>
<dbReference type="InterPro" id="IPR027417">
    <property type="entry name" value="P-loop_NTPase"/>
</dbReference>
<dbReference type="GO" id="GO:0006614">
    <property type="term" value="P:SRP-dependent cotranslational protein targeting to membrane"/>
    <property type="evidence" value="ECO:0007669"/>
    <property type="project" value="InterPro"/>
</dbReference>
<dbReference type="GO" id="GO:0048500">
    <property type="term" value="C:signal recognition particle"/>
    <property type="evidence" value="ECO:0007669"/>
    <property type="project" value="UniProtKB-UniRule"/>
</dbReference>
<dbReference type="EMBL" id="FQYX01000007">
    <property type="protein sequence ID" value="SHI90713.1"/>
    <property type="molecule type" value="Genomic_DNA"/>
</dbReference>
<dbReference type="CDD" id="cd18539">
    <property type="entry name" value="SRP_G"/>
    <property type="match status" value="1"/>
</dbReference>
<dbReference type="NCBIfam" id="TIGR00959">
    <property type="entry name" value="ffh"/>
    <property type="match status" value="1"/>
</dbReference>
<feature type="domain" description="SRP54-type proteins GTP-binding" evidence="10">
    <location>
        <begin position="268"/>
        <end position="281"/>
    </location>
</feature>
<keyword evidence="7 9" id="KW-0687">Ribonucleoprotein</keyword>
<evidence type="ECO:0000256" key="5">
    <source>
        <dbReference type="ARBA" id="ARBA00023134"/>
    </source>
</evidence>
<keyword evidence="4 9" id="KW-0694">RNA-binding</keyword>
<dbReference type="Pfam" id="PF02978">
    <property type="entry name" value="SRP_SPB"/>
    <property type="match status" value="1"/>
</dbReference>
<dbReference type="HAMAP" id="MF_00306">
    <property type="entry name" value="SRP54"/>
    <property type="match status" value="1"/>
</dbReference>
<dbReference type="Gene3D" id="3.40.50.300">
    <property type="entry name" value="P-loop containing nucleotide triphosphate hydrolases"/>
    <property type="match status" value="1"/>
</dbReference>
<evidence type="ECO:0000256" key="7">
    <source>
        <dbReference type="ARBA" id="ARBA00023274"/>
    </source>
</evidence>